<proteinExistence type="predicted"/>
<dbReference type="EMBL" id="JBHLWK010000007">
    <property type="protein sequence ID" value="MFC0203440.1"/>
    <property type="molecule type" value="Genomic_DNA"/>
</dbReference>
<dbReference type="InterPro" id="IPR048510">
    <property type="entry name" value="WsaF_N"/>
</dbReference>
<dbReference type="Pfam" id="PF21374">
    <property type="entry name" value="WsaF_N"/>
    <property type="match status" value="1"/>
</dbReference>
<reference evidence="4 5" key="1">
    <citation type="submission" date="2024-09" db="EMBL/GenBank/DDBJ databases">
        <authorList>
            <person name="Sun Q."/>
            <person name="Mori K."/>
        </authorList>
    </citation>
    <scope>NUCLEOTIDE SEQUENCE [LARGE SCALE GENOMIC DNA]</scope>
    <source>
        <strain evidence="4 5">CCM 7706</strain>
    </source>
</reference>
<evidence type="ECO:0000259" key="2">
    <source>
        <dbReference type="Pfam" id="PF21374"/>
    </source>
</evidence>
<dbReference type="GO" id="GO:0016757">
    <property type="term" value="F:glycosyltransferase activity"/>
    <property type="evidence" value="ECO:0007669"/>
    <property type="project" value="UniProtKB-KW"/>
</dbReference>
<dbReference type="Pfam" id="PF22772">
    <property type="entry name" value="WsaF_C"/>
    <property type="match status" value="1"/>
</dbReference>
<sequence>MNDTEFTCDVLFLIGCWEGESKRYRVHNIAEGLEFWGYRTEVMDFSHCGEIVDKGLRPRVVVFFRAPFDPSKRLVEVLEYCRVHRIRTVYDVDDYVFEPAIVDTVAGVAELTAAQRADYEWGVRAYRSLLFSCERATTTTPLLRDKMVELGRDAHIVPNTFNAAQRELADRLLSVSAEKDDKVRICYFSGSKTHSRDFAQCASAIQAVMRRHPKVVFRLVGLLDLDDSWVPFAERIERAGFMPALDMLRSLSECDINLAPLEEGDLFSEGKSELKFFEAALVEVPTVASRTAPFRAAIADGEVGYLASTPEEWEDKLGRLASDASLRQSMGAAARRSAMAAFSAEKAARKALVAYGLETPAPVRIRNEGSLKIGWIVPGLIIGGGGHRNILRAAYHLERFGHDVRLYFSDTDMTETQLRKAVREHFYPFEGPVRRFTGRVDEEDVLMATHWSTVALAESVRSLIGEIMYFVQDFEPAFYPMGSEYILAENTYRKNLYAVTSGPWCAHILRRDYAMEADSFRFPVDGGIYNAAAGNGEARAKRVLFFAKPEMARRCFLIGTMALREFHRLKPDYEILFFGSGSAKQHPQEYPVTYLDIVPTLNDLARLYATSAAGLVFSTTNPSLVPYEMMACGLPVIDLDRPGNEVNYDNRRDIALLADADPVRMASDMAAMLDDAEALALRSANGVDFAATFPSEEEMARRVEKLIVERIARTRSRSHARPLALA</sequence>
<accession>A0ABV6CRS9</accession>
<dbReference type="SUPFAM" id="SSF53756">
    <property type="entry name" value="UDP-Glycosyltransferase/glycogen phosphorylase"/>
    <property type="match status" value="2"/>
</dbReference>
<dbReference type="PANTHER" id="PTHR12526">
    <property type="entry name" value="GLYCOSYLTRANSFERASE"/>
    <property type="match status" value="1"/>
</dbReference>
<feature type="domain" description="Spore protein YkvP/CgeB glycosyl transferase-like" evidence="1">
    <location>
        <begin position="204"/>
        <end position="350"/>
    </location>
</feature>
<dbReference type="Pfam" id="PF13524">
    <property type="entry name" value="Glyco_trans_1_2"/>
    <property type="match status" value="1"/>
</dbReference>
<dbReference type="Gene3D" id="3.40.50.2000">
    <property type="entry name" value="Glycogen Phosphorylase B"/>
    <property type="match status" value="2"/>
</dbReference>
<gene>
    <name evidence="4" type="ORF">ACFFJC_04040</name>
</gene>
<dbReference type="RefSeq" id="WP_379486215.1">
    <property type="nucleotide sequence ID" value="NZ_JBHLWK010000007.1"/>
</dbReference>
<dbReference type="Proteomes" id="UP001589798">
    <property type="component" value="Unassembled WGS sequence"/>
</dbReference>
<dbReference type="InterPro" id="IPR055050">
    <property type="entry name" value="WsaF_C"/>
</dbReference>
<feature type="domain" description="WsaF C-terminal" evidence="3">
    <location>
        <begin position="541"/>
        <end position="641"/>
    </location>
</feature>
<feature type="domain" description="WsaF N-terminal" evidence="2">
    <location>
        <begin position="436"/>
        <end position="497"/>
    </location>
</feature>
<protein>
    <submittedName>
        <fullName evidence="4">Glycosyltransferase</fullName>
        <ecNumber evidence="4">2.4.-.-</ecNumber>
    </submittedName>
</protein>
<organism evidence="4 5">
    <name type="scientific">Novosphingobium soli</name>
    <dbReference type="NCBI Taxonomy" id="574956"/>
    <lineage>
        <taxon>Bacteria</taxon>
        <taxon>Pseudomonadati</taxon>
        <taxon>Pseudomonadota</taxon>
        <taxon>Alphaproteobacteria</taxon>
        <taxon>Sphingomonadales</taxon>
        <taxon>Sphingomonadaceae</taxon>
        <taxon>Novosphingobium</taxon>
    </lineage>
</organism>
<name>A0ABV6CRS9_9SPHN</name>
<evidence type="ECO:0000313" key="4">
    <source>
        <dbReference type="EMBL" id="MFC0203440.1"/>
    </source>
</evidence>
<dbReference type="Gene3D" id="3.40.50.11090">
    <property type="match status" value="1"/>
</dbReference>
<dbReference type="InterPro" id="IPR055259">
    <property type="entry name" value="YkvP/CgeB_Glyco_trans-like"/>
</dbReference>
<keyword evidence="5" id="KW-1185">Reference proteome</keyword>
<comment type="caution">
    <text evidence="4">The sequence shown here is derived from an EMBL/GenBank/DDBJ whole genome shotgun (WGS) entry which is preliminary data.</text>
</comment>
<keyword evidence="4" id="KW-0808">Transferase</keyword>
<evidence type="ECO:0000259" key="3">
    <source>
        <dbReference type="Pfam" id="PF22772"/>
    </source>
</evidence>
<dbReference type="EC" id="2.4.-.-" evidence="4"/>
<keyword evidence="4" id="KW-0328">Glycosyltransferase</keyword>
<evidence type="ECO:0000259" key="1">
    <source>
        <dbReference type="Pfam" id="PF13524"/>
    </source>
</evidence>
<evidence type="ECO:0000313" key="5">
    <source>
        <dbReference type="Proteomes" id="UP001589798"/>
    </source>
</evidence>